<proteinExistence type="predicted"/>
<accession>A0AAW0WX31</accession>
<gene>
    <name evidence="2" type="ORF">OTU49_017434</name>
</gene>
<organism evidence="2 3">
    <name type="scientific">Cherax quadricarinatus</name>
    <name type="common">Australian red claw crayfish</name>
    <dbReference type="NCBI Taxonomy" id="27406"/>
    <lineage>
        <taxon>Eukaryota</taxon>
        <taxon>Metazoa</taxon>
        <taxon>Ecdysozoa</taxon>
        <taxon>Arthropoda</taxon>
        <taxon>Crustacea</taxon>
        <taxon>Multicrustacea</taxon>
        <taxon>Malacostraca</taxon>
        <taxon>Eumalacostraca</taxon>
        <taxon>Eucarida</taxon>
        <taxon>Decapoda</taxon>
        <taxon>Pleocyemata</taxon>
        <taxon>Astacidea</taxon>
        <taxon>Parastacoidea</taxon>
        <taxon>Parastacidae</taxon>
        <taxon>Cherax</taxon>
    </lineage>
</organism>
<feature type="compositionally biased region" description="Low complexity" evidence="1">
    <location>
        <begin position="1"/>
        <end position="12"/>
    </location>
</feature>
<reference evidence="2 3" key="1">
    <citation type="journal article" date="2024" name="BMC Genomics">
        <title>Genome assembly of redclaw crayfish (Cherax quadricarinatus) provides insights into its immune adaptation and hypoxia tolerance.</title>
        <authorList>
            <person name="Liu Z."/>
            <person name="Zheng J."/>
            <person name="Li H."/>
            <person name="Fang K."/>
            <person name="Wang S."/>
            <person name="He J."/>
            <person name="Zhou D."/>
            <person name="Weng S."/>
            <person name="Chi M."/>
            <person name="Gu Z."/>
            <person name="He J."/>
            <person name="Li F."/>
            <person name="Wang M."/>
        </authorList>
    </citation>
    <scope>NUCLEOTIDE SEQUENCE [LARGE SCALE GENOMIC DNA]</scope>
    <source>
        <strain evidence="2">ZL_2023a</strain>
    </source>
</reference>
<feature type="compositionally biased region" description="Low complexity" evidence="1">
    <location>
        <begin position="142"/>
        <end position="152"/>
    </location>
</feature>
<comment type="caution">
    <text evidence="2">The sequence shown here is derived from an EMBL/GenBank/DDBJ whole genome shotgun (WGS) entry which is preliminary data.</text>
</comment>
<feature type="region of interest" description="Disordered" evidence="1">
    <location>
        <begin position="1"/>
        <end position="152"/>
    </location>
</feature>
<feature type="compositionally biased region" description="Low complexity" evidence="1">
    <location>
        <begin position="74"/>
        <end position="91"/>
    </location>
</feature>
<evidence type="ECO:0000313" key="2">
    <source>
        <dbReference type="EMBL" id="KAK8736646.1"/>
    </source>
</evidence>
<dbReference type="EMBL" id="JARKIK010000044">
    <property type="protein sequence ID" value="KAK8736646.1"/>
    <property type="molecule type" value="Genomic_DNA"/>
</dbReference>
<dbReference type="AlphaFoldDB" id="A0AAW0WX31"/>
<feature type="non-terminal residue" evidence="2">
    <location>
        <position position="1"/>
    </location>
</feature>
<evidence type="ECO:0000313" key="3">
    <source>
        <dbReference type="Proteomes" id="UP001445076"/>
    </source>
</evidence>
<protein>
    <submittedName>
        <fullName evidence="2">Uncharacterized protein</fullName>
    </submittedName>
</protein>
<sequence>NTTTPATATTLTQPDGEAYITTASPTAPPTTPPAHPPTATPPSHPKPPSTPEITYTEEPPSSTIQYPFPPTHYPYPTTHYPSASTPSTLPGDTPPPTTDEGLPTPPTIRESEATPSATSAVTDVRPTLPTVEGERETDTSVPTLTPLPTLPL</sequence>
<feature type="compositionally biased region" description="Pro residues" evidence="1">
    <location>
        <begin position="26"/>
        <end position="50"/>
    </location>
</feature>
<feature type="non-terminal residue" evidence="2">
    <location>
        <position position="152"/>
    </location>
</feature>
<keyword evidence="3" id="KW-1185">Reference proteome</keyword>
<dbReference type="Proteomes" id="UP001445076">
    <property type="component" value="Unassembled WGS sequence"/>
</dbReference>
<dbReference type="PRINTS" id="PR01217">
    <property type="entry name" value="PRICHEXTENSN"/>
</dbReference>
<name>A0AAW0WX31_CHEQU</name>
<evidence type="ECO:0000256" key="1">
    <source>
        <dbReference type="SAM" id="MobiDB-lite"/>
    </source>
</evidence>